<name>A0ABQ5JK15_9LACO</name>
<dbReference type="InterPro" id="IPR006047">
    <property type="entry name" value="GH13_cat_dom"/>
</dbReference>
<dbReference type="Proteomes" id="UP001055149">
    <property type="component" value="Unassembled WGS sequence"/>
</dbReference>
<evidence type="ECO:0000259" key="3">
    <source>
        <dbReference type="SMART" id="SM00642"/>
    </source>
</evidence>
<dbReference type="Pfam" id="PF00128">
    <property type="entry name" value="Alpha-amylase"/>
    <property type="match status" value="1"/>
</dbReference>
<dbReference type="InterPro" id="IPR017853">
    <property type="entry name" value="GH"/>
</dbReference>
<dbReference type="EMBL" id="BQXH01000032">
    <property type="protein sequence ID" value="GKS82407.1"/>
    <property type="molecule type" value="Genomic_DNA"/>
</dbReference>
<dbReference type="Gene3D" id="2.60.40.10">
    <property type="entry name" value="Immunoglobulins"/>
    <property type="match status" value="1"/>
</dbReference>
<protein>
    <submittedName>
        <fullName evidence="4">Alpha-glycosidase</fullName>
    </submittedName>
</protein>
<evidence type="ECO:0000256" key="1">
    <source>
        <dbReference type="ARBA" id="ARBA00022801"/>
    </source>
</evidence>
<dbReference type="InterPro" id="IPR045857">
    <property type="entry name" value="O16G_dom_2"/>
</dbReference>
<comment type="caution">
    <text evidence="4">The sequence shown here is derived from an EMBL/GenBank/DDBJ whole genome shotgun (WGS) entry which is preliminary data.</text>
</comment>
<dbReference type="SUPFAM" id="SSF81296">
    <property type="entry name" value="E set domains"/>
    <property type="match status" value="1"/>
</dbReference>
<evidence type="ECO:0000313" key="5">
    <source>
        <dbReference type="Proteomes" id="UP001055149"/>
    </source>
</evidence>
<accession>A0ABQ5JK15</accession>
<gene>
    <name evidence="4" type="ORF">LPAF129_20930</name>
</gene>
<sequence length="588" mass="66283">MERAAILHDSQKAMVFETGSNAVTIRVKSKHDDVVRAELLYSELNAKQAETGWQPAVSNMKIILKSNVTDYWSVTVQLPQTRRLQYAFHLIASSGEEYFYDSHKIEAYTADSLTHCGPFILPYTYPGAAFKQPAWTQNTLWYHILVDRFANGDPHLDPADVVEWGSTEPTATNFFGGDLQGIKDHLDQLVQLGVGGLILSPIFAAFSNHKYDAVDLYTIDPAFGKKETFKALVEDAHQHGMHLVVEMVLDHVMDFSLQWQDVKQKGTASPFFDWFLIDNLPLEYTITEQADFSPQISYRVNDNDPHQPKLNLLHPAVRQFLLDLVKYWVQTFDLDGIKLLDPAELDAGFLRELVTMVHRLKPTCCVLSETNNLTPALINEGSLDMAVDVDAAAIITNYFIAKKINVTEMVAALNDDMMKYPGSRHKNLLLQFDGPLTPRLLAQCNGDSQLARLILAFSYLLPTSPSLYYGTEVGLQGGEVPANRECLPWKASEQDQTMLRFVKVLGQFRQKYNLVLNEGSFDWGQISNKNDYLSFTRASNGKRIFALFNVGYGSIKFIFPPKSKLILSQNLVEDQNRIGHNGFVIVEA</sequence>
<keyword evidence="2" id="KW-0326">Glycosidase</keyword>
<evidence type="ECO:0000313" key="4">
    <source>
        <dbReference type="EMBL" id="GKS82407.1"/>
    </source>
</evidence>
<dbReference type="SUPFAM" id="SSF51445">
    <property type="entry name" value="(Trans)glycosidases"/>
    <property type="match status" value="1"/>
</dbReference>
<evidence type="ECO:0000256" key="2">
    <source>
        <dbReference type="ARBA" id="ARBA00023295"/>
    </source>
</evidence>
<reference evidence="4" key="1">
    <citation type="journal article" date="2022" name="Int. J. Syst. Evol. Microbiol.">
        <title>A novel species of lactic acid bacteria, Ligilactobacillus pabuli sp. nov., isolated from alfalfa silage.</title>
        <authorList>
            <person name="Tohno M."/>
            <person name="Tanizawa Y."/>
            <person name="Sawada H."/>
            <person name="Sakamoto M."/>
            <person name="Ohkuma M."/>
            <person name="Kobayashi H."/>
        </authorList>
    </citation>
    <scope>NUCLEOTIDE SEQUENCE</scope>
    <source>
        <strain evidence="4">AF129</strain>
    </source>
</reference>
<dbReference type="SMART" id="SM00642">
    <property type="entry name" value="Aamy"/>
    <property type="match status" value="1"/>
</dbReference>
<dbReference type="PANTHER" id="PTHR10357">
    <property type="entry name" value="ALPHA-AMYLASE FAMILY MEMBER"/>
    <property type="match status" value="1"/>
</dbReference>
<dbReference type="RefSeq" id="WP_244057003.1">
    <property type="nucleotide sequence ID" value="NZ_BQXH01000032.1"/>
</dbReference>
<organism evidence="4 5">
    <name type="scientific">Ligilactobacillus pabuli</name>
    <dbReference type="NCBI Taxonomy" id="2886039"/>
    <lineage>
        <taxon>Bacteria</taxon>
        <taxon>Bacillati</taxon>
        <taxon>Bacillota</taxon>
        <taxon>Bacilli</taxon>
        <taxon>Lactobacillales</taxon>
        <taxon>Lactobacillaceae</taxon>
        <taxon>Ligilactobacillus</taxon>
    </lineage>
</organism>
<dbReference type="InterPro" id="IPR004185">
    <property type="entry name" value="Glyco_hydro_13_lg-like_dom"/>
</dbReference>
<dbReference type="InterPro" id="IPR013783">
    <property type="entry name" value="Ig-like_fold"/>
</dbReference>
<keyword evidence="1" id="KW-0378">Hydrolase</keyword>
<dbReference type="PANTHER" id="PTHR10357:SF210">
    <property type="entry name" value="MALTODEXTRIN GLUCOSIDASE"/>
    <property type="match status" value="1"/>
</dbReference>
<feature type="domain" description="Glycosyl hydrolase family 13 catalytic" evidence="3">
    <location>
        <begin position="143"/>
        <end position="509"/>
    </location>
</feature>
<dbReference type="Gene3D" id="3.90.400.10">
    <property type="entry name" value="Oligo-1,6-glucosidase, Domain 2"/>
    <property type="match status" value="1"/>
</dbReference>
<keyword evidence="5" id="KW-1185">Reference proteome</keyword>
<dbReference type="Pfam" id="PF02903">
    <property type="entry name" value="Alpha-amylase_N"/>
    <property type="match status" value="1"/>
</dbReference>
<dbReference type="Gene3D" id="3.20.20.80">
    <property type="entry name" value="Glycosidases"/>
    <property type="match status" value="1"/>
</dbReference>
<proteinExistence type="predicted"/>
<dbReference type="CDD" id="cd02857">
    <property type="entry name" value="E_set_CDase_PDE_N"/>
    <property type="match status" value="1"/>
</dbReference>
<dbReference type="InterPro" id="IPR014756">
    <property type="entry name" value="Ig_E-set"/>
</dbReference>